<protein>
    <recommendedName>
        <fullName evidence="4">DUF4595 domain-containing protein</fullName>
    </recommendedName>
</protein>
<dbReference type="EMBL" id="JAETXX010000001">
    <property type="protein sequence ID" value="MCF8713554.1"/>
    <property type="molecule type" value="Genomic_DNA"/>
</dbReference>
<keyword evidence="3" id="KW-1185">Reference proteome</keyword>
<gene>
    <name evidence="2" type="ORF">JM658_01840</name>
</gene>
<dbReference type="Proteomes" id="UP000829517">
    <property type="component" value="Unassembled WGS sequence"/>
</dbReference>
<proteinExistence type="predicted"/>
<accession>A0ABS9IZE4</accession>
<keyword evidence="1" id="KW-0732">Signal</keyword>
<dbReference type="PROSITE" id="PS51257">
    <property type="entry name" value="PROKAR_LIPOPROTEIN"/>
    <property type="match status" value="1"/>
</dbReference>
<reference evidence="2 3" key="1">
    <citation type="submission" date="2021-01" db="EMBL/GenBank/DDBJ databases">
        <title>Genome sequencing of Joostella atrarenae M1-2 (= KCTC 23194).</title>
        <authorList>
            <person name="Zakaria M.R."/>
            <person name="Lam M.Q."/>
            <person name="Chong C.S."/>
        </authorList>
    </citation>
    <scope>NUCLEOTIDE SEQUENCE [LARGE SCALE GENOMIC DNA]</scope>
    <source>
        <strain evidence="2 3">M1-2</strain>
    </source>
</reference>
<organism evidence="2 3">
    <name type="scientific">Joostella atrarenae</name>
    <dbReference type="NCBI Taxonomy" id="679257"/>
    <lineage>
        <taxon>Bacteria</taxon>
        <taxon>Pseudomonadati</taxon>
        <taxon>Bacteroidota</taxon>
        <taxon>Flavobacteriia</taxon>
        <taxon>Flavobacteriales</taxon>
        <taxon>Flavobacteriaceae</taxon>
        <taxon>Joostella</taxon>
    </lineage>
</organism>
<sequence length="254" mass="28899">MNFRNLSILSMSIAFLMVGCSDSASDEFEEVNGDVKVKLLKSISTFSPKDEYYNRNITIGYDADGRVSTVSNGEESSIFVYENGSLSDITGGGSDAFDVNELYKSPYDAFEVATVEEYDENKNPKIVSFIEEEYNYNTQDYTYEQYTAEITYDDVPNPYFYTLEAAGFVEAMDKVQLNLSMSPQASEVVAARTLFPNNNPTRITYKNENNEIIYIYNAEYDYDEDRYPLSADITTSDAKEGETNTYKVIYTYKD</sequence>
<evidence type="ECO:0000313" key="3">
    <source>
        <dbReference type="Proteomes" id="UP000829517"/>
    </source>
</evidence>
<comment type="caution">
    <text evidence="2">The sequence shown here is derived from an EMBL/GenBank/DDBJ whole genome shotgun (WGS) entry which is preliminary data.</text>
</comment>
<feature type="chain" id="PRO_5046427290" description="DUF4595 domain-containing protein" evidence="1">
    <location>
        <begin position="25"/>
        <end position="254"/>
    </location>
</feature>
<evidence type="ECO:0008006" key="4">
    <source>
        <dbReference type="Google" id="ProtNLM"/>
    </source>
</evidence>
<feature type="signal peptide" evidence="1">
    <location>
        <begin position="1"/>
        <end position="24"/>
    </location>
</feature>
<evidence type="ECO:0000313" key="2">
    <source>
        <dbReference type="EMBL" id="MCF8713554.1"/>
    </source>
</evidence>
<evidence type="ECO:0000256" key="1">
    <source>
        <dbReference type="SAM" id="SignalP"/>
    </source>
</evidence>
<dbReference type="RefSeq" id="WP_236957523.1">
    <property type="nucleotide sequence ID" value="NZ_JAETXX010000001.1"/>
</dbReference>
<name>A0ABS9IZE4_9FLAO</name>